<evidence type="ECO:0000313" key="1">
    <source>
        <dbReference type="EMBL" id="KAI3765759.1"/>
    </source>
</evidence>
<sequence length="380" mass="43191">MDADERLTALKRAYADIILNTAKEAAARIMVSERKALRFEYELKNAKEDALQMLLRLKQMMDSKINEAAVTSCTQQKKIEELEAQLQEAEDIVKDLREELRAVEAELERFPRSKQVKHTVQVDNASIPEPQVTVPPSEVQPNSKSQRLYNSLFPLKKSLISNGDLPSIILRSKETELYRNGCTQRIRACERTPPEMDDTKPDSVVKEDKAVEKLQKSPSMEAKEVVLDQVKETDLTADNSCLTSPSSVKHTEENFDEDTTIDKDLVRICNGQSQTTIREKDESPESTEMEVDPTLKSLDTMVQSQPLTDRVIKYTFQRKRKRGALINGSGSSERSEENQTDHMGTGKGNLIGELTSEKIHLQHVPRTQLEEERYMSLVIR</sequence>
<comment type="caution">
    <text evidence="1">The sequence shown here is derived from an EMBL/GenBank/DDBJ whole genome shotgun (WGS) entry which is preliminary data.</text>
</comment>
<evidence type="ECO:0000313" key="2">
    <source>
        <dbReference type="Proteomes" id="UP001055811"/>
    </source>
</evidence>
<protein>
    <submittedName>
        <fullName evidence="1">Uncharacterized protein</fullName>
    </submittedName>
</protein>
<proteinExistence type="predicted"/>
<organism evidence="1 2">
    <name type="scientific">Cichorium intybus</name>
    <name type="common">Chicory</name>
    <dbReference type="NCBI Taxonomy" id="13427"/>
    <lineage>
        <taxon>Eukaryota</taxon>
        <taxon>Viridiplantae</taxon>
        <taxon>Streptophyta</taxon>
        <taxon>Embryophyta</taxon>
        <taxon>Tracheophyta</taxon>
        <taxon>Spermatophyta</taxon>
        <taxon>Magnoliopsida</taxon>
        <taxon>eudicotyledons</taxon>
        <taxon>Gunneridae</taxon>
        <taxon>Pentapetalae</taxon>
        <taxon>asterids</taxon>
        <taxon>campanulids</taxon>
        <taxon>Asterales</taxon>
        <taxon>Asteraceae</taxon>
        <taxon>Cichorioideae</taxon>
        <taxon>Cichorieae</taxon>
        <taxon>Cichoriinae</taxon>
        <taxon>Cichorium</taxon>
    </lineage>
</organism>
<name>A0ACB9F3A2_CICIN</name>
<reference evidence="2" key="1">
    <citation type="journal article" date="2022" name="Mol. Ecol. Resour.">
        <title>The genomes of chicory, endive, great burdock and yacon provide insights into Asteraceae palaeo-polyploidization history and plant inulin production.</title>
        <authorList>
            <person name="Fan W."/>
            <person name="Wang S."/>
            <person name="Wang H."/>
            <person name="Wang A."/>
            <person name="Jiang F."/>
            <person name="Liu H."/>
            <person name="Zhao H."/>
            <person name="Xu D."/>
            <person name="Zhang Y."/>
        </authorList>
    </citation>
    <scope>NUCLEOTIDE SEQUENCE [LARGE SCALE GENOMIC DNA]</scope>
    <source>
        <strain evidence="2">cv. Punajuju</strain>
    </source>
</reference>
<accession>A0ACB9F3A2</accession>
<dbReference type="Proteomes" id="UP001055811">
    <property type="component" value="Linkage Group LG03"/>
</dbReference>
<gene>
    <name evidence="1" type="ORF">L2E82_15802</name>
</gene>
<keyword evidence="2" id="KW-1185">Reference proteome</keyword>
<dbReference type="EMBL" id="CM042011">
    <property type="protein sequence ID" value="KAI3765759.1"/>
    <property type="molecule type" value="Genomic_DNA"/>
</dbReference>
<reference evidence="1 2" key="2">
    <citation type="journal article" date="2022" name="Mol. Ecol. Resour.">
        <title>The genomes of chicory, endive, great burdock and yacon provide insights into Asteraceae paleo-polyploidization history and plant inulin production.</title>
        <authorList>
            <person name="Fan W."/>
            <person name="Wang S."/>
            <person name="Wang H."/>
            <person name="Wang A."/>
            <person name="Jiang F."/>
            <person name="Liu H."/>
            <person name="Zhao H."/>
            <person name="Xu D."/>
            <person name="Zhang Y."/>
        </authorList>
    </citation>
    <scope>NUCLEOTIDE SEQUENCE [LARGE SCALE GENOMIC DNA]</scope>
    <source>
        <strain evidence="2">cv. Punajuju</strain>
        <tissue evidence="1">Leaves</tissue>
    </source>
</reference>